<comment type="caution">
    <text evidence="2">The sequence shown here is derived from an EMBL/GenBank/DDBJ whole genome shotgun (WGS) entry which is preliminary data.</text>
</comment>
<gene>
    <name evidence="2" type="ORF">GGX14DRAFT_623409</name>
</gene>
<evidence type="ECO:0000256" key="1">
    <source>
        <dbReference type="SAM" id="MobiDB-lite"/>
    </source>
</evidence>
<name>A0AAD6VJT9_9AGAR</name>
<evidence type="ECO:0000313" key="3">
    <source>
        <dbReference type="Proteomes" id="UP001219525"/>
    </source>
</evidence>
<proteinExistence type="predicted"/>
<organism evidence="2 3">
    <name type="scientific">Mycena pura</name>
    <dbReference type="NCBI Taxonomy" id="153505"/>
    <lineage>
        <taxon>Eukaryota</taxon>
        <taxon>Fungi</taxon>
        <taxon>Dikarya</taxon>
        <taxon>Basidiomycota</taxon>
        <taxon>Agaricomycotina</taxon>
        <taxon>Agaricomycetes</taxon>
        <taxon>Agaricomycetidae</taxon>
        <taxon>Agaricales</taxon>
        <taxon>Marasmiineae</taxon>
        <taxon>Mycenaceae</taxon>
        <taxon>Mycena</taxon>
    </lineage>
</organism>
<keyword evidence="3" id="KW-1185">Reference proteome</keyword>
<protein>
    <submittedName>
        <fullName evidence="2">Uncharacterized protein</fullName>
    </submittedName>
</protein>
<feature type="region of interest" description="Disordered" evidence="1">
    <location>
        <begin position="156"/>
        <end position="193"/>
    </location>
</feature>
<dbReference type="AlphaFoldDB" id="A0AAD6VJT9"/>
<accession>A0AAD6VJT9</accession>
<reference evidence="2" key="1">
    <citation type="submission" date="2023-03" db="EMBL/GenBank/DDBJ databases">
        <title>Massive genome expansion in bonnet fungi (Mycena s.s.) driven by repeated elements and novel gene families across ecological guilds.</title>
        <authorList>
            <consortium name="Lawrence Berkeley National Laboratory"/>
            <person name="Harder C.B."/>
            <person name="Miyauchi S."/>
            <person name="Viragh M."/>
            <person name="Kuo A."/>
            <person name="Thoen E."/>
            <person name="Andreopoulos B."/>
            <person name="Lu D."/>
            <person name="Skrede I."/>
            <person name="Drula E."/>
            <person name="Henrissat B."/>
            <person name="Morin E."/>
            <person name="Kohler A."/>
            <person name="Barry K."/>
            <person name="LaButti K."/>
            <person name="Morin E."/>
            <person name="Salamov A."/>
            <person name="Lipzen A."/>
            <person name="Mereny Z."/>
            <person name="Hegedus B."/>
            <person name="Baldrian P."/>
            <person name="Stursova M."/>
            <person name="Weitz H."/>
            <person name="Taylor A."/>
            <person name="Grigoriev I.V."/>
            <person name="Nagy L.G."/>
            <person name="Martin F."/>
            <person name="Kauserud H."/>
        </authorList>
    </citation>
    <scope>NUCLEOTIDE SEQUENCE</scope>
    <source>
        <strain evidence="2">9144</strain>
    </source>
</reference>
<evidence type="ECO:0000313" key="2">
    <source>
        <dbReference type="EMBL" id="KAJ7211732.1"/>
    </source>
</evidence>
<dbReference type="Proteomes" id="UP001219525">
    <property type="component" value="Unassembled WGS sequence"/>
</dbReference>
<sequence length="348" mass="36821">MGVIRRLRQVWQPRLPARVSPCASVWAMAGHCVVLSTESTYSSPPLWYTATSARTSRNAPYGSPMRLDLSLELEWAAQKINGGPDYIGGAGKFLRPSPPAATHPRLPLGSVITPGAVWRRVADFAATLARILLAPHMGDAFCVGPAYTALKEHTCGSASPSEYRDRDRDASASADRSSDYAHNPPETRPGSGSAYTSYEARLCPPAACCATDSPTPQLDLMCTPTAGCDADLCMSPAFAPHPAAEHMYPTHAPSVPVPIPGPGLLRFVSTPVPATCPLSPLTRTPSARPCYLSARRIAPATDTLPLDAAAPGPPHRCESGAAMPRCYRRYVVAVSSVAAPINPARATT</sequence>
<dbReference type="EMBL" id="JARJCW010000025">
    <property type="protein sequence ID" value="KAJ7211732.1"/>
    <property type="molecule type" value="Genomic_DNA"/>
</dbReference>